<dbReference type="SUPFAM" id="SSF55961">
    <property type="entry name" value="Bet v1-like"/>
    <property type="match status" value="1"/>
</dbReference>
<feature type="domain" description="Activator of Hsp90 ATPase homologue 1/2-like C-terminal" evidence="2">
    <location>
        <begin position="15"/>
        <end position="150"/>
    </location>
</feature>
<dbReference type="EMBL" id="FXAT01000002">
    <property type="protein sequence ID" value="SMG21614.1"/>
    <property type="molecule type" value="Genomic_DNA"/>
</dbReference>
<dbReference type="InterPro" id="IPR023393">
    <property type="entry name" value="START-like_dom_sf"/>
</dbReference>
<evidence type="ECO:0000313" key="3">
    <source>
        <dbReference type="EMBL" id="SMG21614.1"/>
    </source>
</evidence>
<evidence type="ECO:0000313" key="4">
    <source>
        <dbReference type="Proteomes" id="UP000193228"/>
    </source>
</evidence>
<name>A0A1X7J205_9BURK</name>
<dbReference type="AlphaFoldDB" id="A0A1X7J205"/>
<evidence type="ECO:0000259" key="2">
    <source>
        <dbReference type="Pfam" id="PF08327"/>
    </source>
</evidence>
<gene>
    <name evidence="3" type="ORF">SAMN06265784_102122</name>
</gene>
<proteinExistence type="inferred from homology"/>
<dbReference type="InterPro" id="IPR013538">
    <property type="entry name" value="ASHA1/2-like_C"/>
</dbReference>
<sequence>MNTSTDRIEKQILLNAPRSRVWRALSNAEEFGKWFGVNLTGKQFVAGQSVQGHITYPGYEHLVMDVLVERVEPEHHLSWRWHPAAIDVSVDYTPEPTTLVEFDLSEVESGTLLRVVESGFDQLPLARRTEAFRMNDGGWTEQMGNIERYVTER</sequence>
<dbReference type="STRING" id="1515439.SAMN06265784_102122"/>
<dbReference type="OrthoDB" id="9800600at2"/>
<keyword evidence="4" id="KW-1185">Reference proteome</keyword>
<evidence type="ECO:0000256" key="1">
    <source>
        <dbReference type="ARBA" id="ARBA00006817"/>
    </source>
</evidence>
<dbReference type="Proteomes" id="UP000193228">
    <property type="component" value="Unassembled WGS sequence"/>
</dbReference>
<dbReference type="Gene3D" id="3.30.530.20">
    <property type="match status" value="1"/>
</dbReference>
<organism evidence="3 4">
    <name type="scientific">Paraburkholderia susongensis</name>
    <dbReference type="NCBI Taxonomy" id="1515439"/>
    <lineage>
        <taxon>Bacteria</taxon>
        <taxon>Pseudomonadati</taxon>
        <taxon>Pseudomonadota</taxon>
        <taxon>Betaproteobacteria</taxon>
        <taxon>Burkholderiales</taxon>
        <taxon>Burkholderiaceae</taxon>
        <taxon>Paraburkholderia</taxon>
    </lineage>
</organism>
<dbReference type="Pfam" id="PF08327">
    <property type="entry name" value="AHSA1"/>
    <property type="match status" value="1"/>
</dbReference>
<comment type="similarity">
    <text evidence="1">Belongs to the AHA1 family.</text>
</comment>
<reference evidence="4" key="1">
    <citation type="submission" date="2017-04" db="EMBL/GenBank/DDBJ databases">
        <authorList>
            <person name="Varghese N."/>
            <person name="Submissions S."/>
        </authorList>
    </citation>
    <scope>NUCLEOTIDE SEQUENCE [LARGE SCALE GENOMIC DNA]</scope>
    <source>
        <strain evidence="4">LMG 29540</strain>
    </source>
</reference>
<accession>A0A1X7J205</accession>
<dbReference type="CDD" id="cd08898">
    <property type="entry name" value="SRPBCC_CalC_Aha1-like_5"/>
    <property type="match status" value="1"/>
</dbReference>
<dbReference type="RefSeq" id="WP_085481300.1">
    <property type="nucleotide sequence ID" value="NZ_FXAT01000002.1"/>
</dbReference>
<protein>
    <submittedName>
        <fullName evidence="3">Uncharacterized conserved protein YndB, AHSA1/START domain</fullName>
    </submittedName>
</protein>